<keyword evidence="3" id="KW-1003">Cell membrane</keyword>
<name>W8S9Y9_9RHOB</name>
<evidence type="ECO:0000256" key="2">
    <source>
        <dbReference type="ARBA" id="ARBA00022448"/>
    </source>
</evidence>
<proteinExistence type="inferred from homology"/>
<feature type="transmembrane region" description="Helical" evidence="7">
    <location>
        <begin position="7"/>
        <end position="30"/>
    </location>
</feature>
<comment type="function">
    <text evidence="7">Part of the tripartite ATP-independent periplasmic (TRAP) transport system.</text>
</comment>
<dbReference type="eggNOG" id="COG3090">
    <property type="taxonomic scope" value="Bacteria"/>
</dbReference>
<organism evidence="9 10">
    <name type="scientific">Roseicyclus elongatus DSM 19469</name>
    <dbReference type="NCBI Taxonomy" id="1294273"/>
    <lineage>
        <taxon>Bacteria</taxon>
        <taxon>Pseudomonadati</taxon>
        <taxon>Pseudomonadota</taxon>
        <taxon>Alphaproteobacteria</taxon>
        <taxon>Rhodobacterales</taxon>
        <taxon>Roseobacteraceae</taxon>
        <taxon>Roseicyclus</taxon>
    </lineage>
</organism>
<gene>
    <name evidence="9" type="ORF">roselon_03596</name>
</gene>
<evidence type="ECO:0000313" key="10">
    <source>
        <dbReference type="Proteomes" id="UP000019593"/>
    </source>
</evidence>
<feature type="transmembrane region" description="Helical" evidence="7">
    <location>
        <begin position="75"/>
        <end position="100"/>
    </location>
</feature>
<keyword evidence="10" id="KW-1185">Reference proteome</keyword>
<comment type="similarity">
    <text evidence="7">Belongs to the TRAP transporter small permease family.</text>
</comment>
<evidence type="ECO:0000256" key="5">
    <source>
        <dbReference type="ARBA" id="ARBA00022989"/>
    </source>
</evidence>
<dbReference type="PATRIC" id="fig|1294273.3.peg.3551"/>
<sequence>MITAWAILGGGIILAVVAVNVLTVLGGIIGRPFPGDFELTQMGVAIAAFAFLPYCQLTGANVSADIFTSGAGPRLISIFTLVASVVALLFSILLVRQVFLGMGSQREFSYVTAILSIPTWWAYLAAIPSLVLLVLASAITLLESLRPPSRGNSA</sequence>
<evidence type="ECO:0000313" key="9">
    <source>
        <dbReference type="EMBL" id="AHM05841.1"/>
    </source>
</evidence>
<dbReference type="Proteomes" id="UP000019593">
    <property type="component" value="Chromosome"/>
</dbReference>
<reference evidence="9 10" key="1">
    <citation type="submission" date="2013-03" db="EMBL/GenBank/DDBJ databases">
        <authorList>
            <person name="Fiebig A."/>
            <person name="Goeker M."/>
            <person name="Klenk H.-P.P."/>
        </authorList>
    </citation>
    <scope>NUCLEOTIDE SEQUENCE [LARGE SCALE GENOMIC DNA]</scope>
    <source>
        <strain evidence="10">DSM 19469</strain>
    </source>
</reference>
<keyword evidence="4 7" id="KW-0812">Transmembrane</keyword>
<dbReference type="GO" id="GO:0005886">
    <property type="term" value="C:plasma membrane"/>
    <property type="evidence" value="ECO:0007669"/>
    <property type="project" value="UniProtKB-SubCell"/>
</dbReference>
<evidence type="ECO:0000256" key="6">
    <source>
        <dbReference type="ARBA" id="ARBA00023136"/>
    </source>
</evidence>
<dbReference type="HOGENOM" id="CLU_086356_8_1_5"/>
<feature type="transmembrane region" description="Helical" evidence="7">
    <location>
        <begin position="120"/>
        <end position="142"/>
    </location>
</feature>
<comment type="subunit">
    <text evidence="7">The complex comprises the extracytoplasmic solute receptor protein and the two transmembrane proteins.</text>
</comment>
<keyword evidence="2 7" id="KW-0813">Transport</keyword>
<dbReference type="KEGG" id="red:roselon_03596"/>
<dbReference type="GO" id="GO:0022857">
    <property type="term" value="F:transmembrane transporter activity"/>
    <property type="evidence" value="ECO:0007669"/>
    <property type="project" value="UniProtKB-UniRule"/>
</dbReference>
<dbReference type="EMBL" id="CP004372">
    <property type="protein sequence ID" value="AHM05841.1"/>
    <property type="molecule type" value="Genomic_DNA"/>
</dbReference>
<evidence type="ECO:0000256" key="3">
    <source>
        <dbReference type="ARBA" id="ARBA00022475"/>
    </source>
</evidence>
<keyword evidence="5 7" id="KW-1133">Transmembrane helix</keyword>
<keyword evidence="7" id="KW-0997">Cell inner membrane</keyword>
<feature type="domain" description="Tripartite ATP-independent periplasmic transporters DctQ component" evidence="8">
    <location>
        <begin position="28"/>
        <end position="146"/>
    </location>
</feature>
<protein>
    <recommendedName>
        <fullName evidence="7">TRAP transporter small permease protein</fullName>
    </recommendedName>
</protein>
<keyword evidence="6 7" id="KW-0472">Membrane</keyword>
<dbReference type="STRING" id="1294273.roselon_03596"/>
<comment type="subcellular location">
    <subcellularLocation>
        <location evidence="7">Cell inner membrane</location>
        <topology evidence="7">Multi-pass membrane protein</topology>
    </subcellularLocation>
    <subcellularLocation>
        <location evidence="1">Cell membrane</location>
        <topology evidence="1">Multi-pass membrane protein</topology>
    </subcellularLocation>
</comment>
<evidence type="ECO:0000256" key="7">
    <source>
        <dbReference type="RuleBase" id="RU369079"/>
    </source>
</evidence>
<dbReference type="InterPro" id="IPR055348">
    <property type="entry name" value="DctQ"/>
</dbReference>
<evidence type="ECO:0000256" key="4">
    <source>
        <dbReference type="ARBA" id="ARBA00022692"/>
    </source>
</evidence>
<evidence type="ECO:0000259" key="8">
    <source>
        <dbReference type="Pfam" id="PF04290"/>
    </source>
</evidence>
<feature type="transmembrane region" description="Helical" evidence="7">
    <location>
        <begin position="42"/>
        <end position="63"/>
    </location>
</feature>
<accession>W8S9Y9</accession>
<dbReference type="AlphaFoldDB" id="W8S9Y9"/>
<dbReference type="Pfam" id="PF04290">
    <property type="entry name" value="DctQ"/>
    <property type="match status" value="1"/>
</dbReference>
<evidence type="ECO:0000256" key="1">
    <source>
        <dbReference type="ARBA" id="ARBA00004651"/>
    </source>
</evidence>